<protein>
    <recommendedName>
        <fullName evidence="9">Polysaccharide biosynthesis protein</fullName>
    </recommendedName>
</protein>
<evidence type="ECO:0000256" key="3">
    <source>
        <dbReference type="ARBA" id="ARBA00022692"/>
    </source>
</evidence>
<feature type="transmembrane region" description="Helical" evidence="6">
    <location>
        <begin position="236"/>
        <end position="259"/>
    </location>
</feature>
<evidence type="ECO:0000313" key="7">
    <source>
        <dbReference type="EMBL" id="TWT52122.1"/>
    </source>
</evidence>
<feature type="transmembrane region" description="Helical" evidence="6">
    <location>
        <begin position="93"/>
        <end position="121"/>
    </location>
</feature>
<dbReference type="PANTHER" id="PTHR30250:SF26">
    <property type="entry name" value="PSMA PROTEIN"/>
    <property type="match status" value="1"/>
</dbReference>
<dbReference type="RefSeq" id="WP_146394063.1">
    <property type="nucleotide sequence ID" value="NZ_SJPK01000032.1"/>
</dbReference>
<gene>
    <name evidence="7" type="ORF">CA85_50900</name>
</gene>
<keyword evidence="5 6" id="KW-0472">Membrane</keyword>
<dbReference type="InterPro" id="IPR050833">
    <property type="entry name" value="Poly_Biosynth_Transport"/>
</dbReference>
<accession>A0A5C5WQQ3</accession>
<organism evidence="7 8">
    <name type="scientific">Allorhodopirellula solitaria</name>
    <dbReference type="NCBI Taxonomy" id="2527987"/>
    <lineage>
        <taxon>Bacteria</taxon>
        <taxon>Pseudomonadati</taxon>
        <taxon>Planctomycetota</taxon>
        <taxon>Planctomycetia</taxon>
        <taxon>Pirellulales</taxon>
        <taxon>Pirellulaceae</taxon>
        <taxon>Allorhodopirellula</taxon>
    </lineage>
</organism>
<name>A0A5C5WQQ3_9BACT</name>
<feature type="transmembrane region" description="Helical" evidence="6">
    <location>
        <begin position="127"/>
        <end position="148"/>
    </location>
</feature>
<dbReference type="AlphaFoldDB" id="A0A5C5WQQ3"/>
<keyword evidence="4 6" id="KW-1133">Transmembrane helix</keyword>
<evidence type="ECO:0000256" key="2">
    <source>
        <dbReference type="ARBA" id="ARBA00022475"/>
    </source>
</evidence>
<dbReference type="GO" id="GO:0005886">
    <property type="term" value="C:plasma membrane"/>
    <property type="evidence" value="ECO:0007669"/>
    <property type="project" value="UniProtKB-SubCell"/>
</dbReference>
<reference evidence="7 8" key="1">
    <citation type="submission" date="2019-02" db="EMBL/GenBank/DDBJ databases">
        <title>Deep-cultivation of Planctomycetes and their phenomic and genomic characterization uncovers novel biology.</title>
        <authorList>
            <person name="Wiegand S."/>
            <person name="Jogler M."/>
            <person name="Boedeker C."/>
            <person name="Pinto D."/>
            <person name="Vollmers J."/>
            <person name="Rivas-Marin E."/>
            <person name="Kohn T."/>
            <person name="Peeters S.H."/>
            <person name="Heuer A."/>
            <person name="Rast P."/>
            <person name="Oberbeckmann S."/>
            <person name="Bunk B."/>
            <person name="Jeske O."/>
            <person name="Meyerdierks A."/>
            <person name="Storesund J.E."/>
            <person name="Kallscheuer N."/>
            <person name="Luecker S."/>
            <person name="Lage O.M."/>
            <person name="Pohl T."/>
            <person name="Merkel B.J."/>
            <person name="Hornburger P."/>
            <person name="Mueller R.-W."/>
            <person name="Bruemmer F."/>
            <person name="Labrenz M."/>
            <person name="Spormann A.M."/>
            <person name="Op Den Camp H."/>
            <person name="Overmann J."/>
            <person name="Amann R."/>
            <person name="Jetten M.S.M."/>
            <person name="Mascher T."/>
            <person name="Medema M.H."/>
            <person name="Devos D.P."/>
            <person name="Kaster A.-K."/>
            <person name="Ovreas L."/>
            <person name="Rohde M."/>
            <person name="Galperin M.Y."/>
            <person name="Jogler C."/>
        </authorList>
    </citation>
    <scope>NUCLEOTIDE SEQUENCE [LARGE SCALE GENOMIC DNA]</scope>
    <source>
        <strain evidence="7 8">CA85</strain>
    </source>
</reference>
<feature type="transmembrane region" description="Helical" evidence="6">
    <location>
        <begin position="311"/>
        <end position="333"/>
    </location>
</feature>
<comment type="caution">
    <text evidence="7">The sequence shown here is derived from an EMBL/GenBank/DDBJ whole genome shotgun (WGS) entry which is preliminary data.</text>
</comment>
<comment type="subcellular location">
    <subcellularLocation>
        <location evidence="1">Cell membrane</location>
        <topology evidence="1">Multi-pass membrane protein</topology>
    </subcellularLocation>
</comment>
<evidence type="ECO:0000256" key="1">
    <source>
        <dbReference type="ARBA" id="ARBA00004651"/>
    </source>
</evidence>
<dbReference type="EMBL" id="SJPK01000032">
    <property type="protein sequence ID" value="TWT52122.1"/>
    <property type="molecule type" value="Genomic_DNA"/>
</dbReference>
<evidence type="ECO:0000256" key="6">
    <source>
        <dbReference type="SAM" id="Phobius"/>
    </source>
</evidence>
<feature type="transmembrane region" description="Helical" evidence="6">
    <location>
        <begin position="160"/>
        <end position="180"/>
    </location>
</feature>
<feature type="transmembrane region" description="Helical" evidence="6">
    <location>
        <begin position="408"/>
        <end position="424"/>
    </location>
</feature>
<evidence type="ECO:0000256" key="4">
    <source>
        <dbReference type="ARBA" id="ARBA00022989"/>
    </source>
</evidence>
<dbReference type="Proteomes" id="UP000318053">
    <property type="component" value="Unassembled WGS sequence"/>
</dbReference>
<feature type="transmembrane region" description="Helical" evidence="6">
    <location>
        <begin position="380"/>
        <end position="402"/>
    </location>
</feature>
<keyword evidence="2" id="KW-1003">Cell membrane</keyword>
<proteinExistence type="predicted"/>
<keyword evidence="8" id="KW-1185">Reference proteome</keyword>
<dbReference type="PANTHER" id="PTHR30250">
    <property type="entry name" value="PST FAMILY PREDICTED COLANIC ACID TRANSPORTER"/>
    <property type="match status" value="1"/>
</dbReference>
<feature type="transmembrane region" description="Helical" evidence="6">
    <location>
        <begin position="339"/>
        <end position="359"/>
    </location>
</feature>
<sequence>MNQRAYVGAQRFRQGVASLATSKILALLLQVLAIPIAVRELGSQQYATYISLVAASLLPSVFLLRLGPAFAARVAMLWRGEDHSKLSAEVQSAVVLSLGNALLAALVSFAMLATVPLGWLLGPANEHAAGLLAAMSLLSILGGVLMVLESIQVGLHETRWLGVQAGLANGLAILMLVVYFPSRPSIWTLFIALQVIPFTCRLANAAAMVLIHLAIFSRWHVRIGSIQELSGPAFRYTIVAGLGSYMGLQLPILLVSSLGTETMSAAFAIAMQISMQFIRGFGVVLGPLVPAVSDMIAENRYASISTRYKQLLWACNVAGAIGVLSWLIASILFFESFDLSQFVLSGVFFSAGVFSWGMILESAMANWVYATGSASEINMVYRAMLARAFCASLIVLACLSTGFPEGCLLFMALSVFVISAVPLMRNTKYVFSNLSTTSATASKTIEC</sequence>
<evidence type="ECO:0000313" key="8">
    <source>
        <dbReference type="Proteomes" id="UP000318053"/>
    </source>
</evidence>
<keyword evidence="3 6" id="KW-0812">Transmembrane</keyword>
<feature type="transmembrane region" description="Helical" evidence="6">
    <location>
        <begin position="49"/>
        <end position="72"/>
    </location>
</feature>
<evidence type="ECO:0000256" key="5">
    <source>
        <dbReference type="ARBA" id="ARBA00023136"/>
    </source>
</evidence>
<evidence type="ECO:0008006" key="9">
    <source>
        <dbReference type="Google" id="ProtNLM"/>
    </source>
</evidence>
<feature type="transmembrane region" description="Helical" evidence="6">
    <location>
        <begin position="186"/>
        <end position="215"/>
    </location>
</feature>
<feature type="transmembrane region" description="Helical" evidence="6">
    <location>
        <begin position="265"/>
        <end position="290"/>
    </location>
</feature>